<dbReference type="EMBL" id="JWZX01001483">
    <property type="protein sequence ID" value="KOO33576.1"/>
    <property type="molecule type" value="Genomic_DNA"/>
</dbReference>
<accession>A0A0M0K3Y4</accession>
<reference evidence="3" key="1">
    <citation type="journal article" date="2015" name="PLoS Genet.">
        <title>Genome Sequence and Transcriptome Analyses of Chrysochromulina tobin: Metabolic Tools for Enhanced Algal Fitness in the Prominent Order Prymnesiales (Haptophyceae).</title>
        <authorList>
            <person name="Hovde B.T."/>
            <person name="Deodato C.R."/>
            <person name="Hunsperger H.M."/>
            <person name="Ryken S.A."/>
            <person name="Yost W."/>
            <person name="Jha R.K."/>
            <person name="Patterson J."/>
            <person name="Monnat R.J. Jr."/>
            <person name="Barlow S.B."/>
            <person name="Starkenburg S.R."/>
            <person name="Cattolico R.A."/>
        </authorList>
    </citation>
    <scope>NUCLEOTIDE SEQUENCE</scope>
    <source>
        <strain evidence="3">CCMP291</strain>
    </source>
</reference>
<organism evidence="2 3">
    <name type="scientific">Chrysochromulina tobinii</name>
    <dbReference type="NCBI Taxonomy" id="1460289"/>
    <lineage>
        <taxon>Eukaryota</taxon>
        <taxon>Haptista</taxon>
        <taxon>Haptophyta</taxon>
        <taxon>Prymnesiophyceae</taxon>
        <taxon>Prymnesiales</taxon>
        <taxon>Chrysochromulinaceae</taxon>
        <taxon>Chrysochromulina</taxon>
    </lineage>
</organism>
<dbReference type="PROSITE" id="PS51186">
    <property type="entry name" value="GNAT"/>
    <property type="match status" value="1"/>
</dbReference>
<feature type="domain" description="N-acetyltransferase" evidence="1">
    <location>
        <begin position="60"/>
        <end position="238"/>
    </location>
</feature>
<keyword evidence="3" id="KW-1185">Reference proteome</keyword>
<proteinExistence type="predicted"/>
<evidence type="ECO:0000313" key="2">
    <source>
        <dbReference type="EMBL" id="KOO33576.1"/>
    </source>
</evidence>
<dbReference type="Gene3D" id="3.40.630.30">
    <property type="match status" value="1"/>
</dbReference>
<name>A0A0M0K3Y4_9EUKA</name>
<dbReference type="GO" id="GO:0016747">
    <property type="term" value="F:acyltransferase activity, transferring groups other than amino-acyl groups"/>
    <property type="evidence" value="ECO:0007669"/>
    <property type="project" value="InterPro"/>
</dbReference>
<dbReference type="AlphaFoldDB" id="A0A0M0K3Y4"/>
<protein>
    <recommendedName>
        <fullName evidence="1">N-acetyltransferase domain-containing protein</fullName>
    </recommendedName>
</protein>
<dbReference type="Pfam" id="PF00583">
    <property type="entry name" value="Acetyltransf_1"/>
    <property type="match status" value="1"/>
</dbReference>
<sequence length="317" mass="34038">MSGESSELASEIALAAQHEEGTSATEAPAVARSASSLKAAALPPVDVVIGTSEMARADPELVNKITTMVNSSYFASLREVLPEGMEGYERVSTDDVVERLGMGDAGARANRVLHLAFRAGELVGCCSSTFQPPWTDQGCGHWGLLVVSQAAQGTGVASAIVAAAERRLAGCCTRVQIEYDYYPDHPPSQALKAMYEDHFGFVRESGSGRRRSSSGGSEFRRCHKELTEALRRMQRPVYLRAMRDSLATELAELAAAQPGGIDRLGSVYLLRGLAGLSDAQHDARLAALNGRSVYLIWFDHDDARYISLTARGVISST</sequence>
<dbReference type="CDD" id="cd04301">
    <property type="entry name" value="NAT_SF"/>
    <property type="match status" value="1"/>
</dbReference>
<evidence type="ECO:0000259" key="1">
    <source>
        <dbReference type="PROSITE" id="PS51186"/>
    </source>
</evidence>
<evidence type="ECO:0000313" key="3">
    <source>
        <dbReference type="Proteomes" id="UP000037460"/>
    </source>
</evidence>
<dbReference type="SUPFAM" id="SSF55729">
    <property type="entry name" value="Acyl-CoA N-acyltransferases (Nat)"/>
    <property type="match status" value="1"/>
</dbReference>
<dbReference type="Proteomes" id="UP000037460">
    <property type="component" value="Unassembled WGS sequence"/>
</dbReference>
<dbReference type="InterPro" id="IPR000182">
    <property type="entry name" value="GNAT_dom"/>
</dbReference>
<dbReference type="OrthoDB" id="407893at2759"/>
<comment type="caution">
    <text evidence="2">The sequence shown here is derived from an EMBL/GenBank/DDBJ whole genome shotgun (WGS) entry which is preliminary data.</text>
</comment>
<gene>
    <name evidence="2" type="ORF">Ctob_012702</name>
</gene>
<dbReference type="InterPro" id="IPR016181">
    <property type="entry name" value="Acyl_CoA_acyltransferase"/>
</dbReference>